<comment type="caution">
    <text evidence="7">The sequence shown here is derived from an EMBL/GenBank/DDBJ whole genome shotgun (WGS) entry which is preliminary data.</text>
</comment>
<keyword evidence="2" id="KW-0731">Sigma factor</keyword>
<evidence type="ECO:0000313" key="8">
    <source>
        <dbReference type="Proteomes" id="UP000261011"/>
    </source>
</evidence>
<dbReference type="InterPro" id="IPR036388">
    <property type="entry name" value="WH-like_DNA-bd_sf"/>
</dbReference>
<dbReference type="Proteomes" id="UP000261011">
    <property type="component" value="Unassembled WGS sequence"/>
</dbReference>
<dbReference type="PANTHER" id="PTHR30603">
    <property type="entry name" value="RNA POLYMERASE SIGMA FACTOR RPO"/>
    <property type="match status" value="1"/>
</dbReference>
<keyword evidence="1" id="KW-0805">Transcription regulation</keyword>
<dbReference type="PANTHER" id="PTHR30603:SF47">
    <property type="entry name" value="RNA POLYMERASE SIGMA FACTOR SIGD, CHLOROPLASTIC"/>
    <property type="match status" value="1"/>
</dbReference>
<accession>A0A3E2TLD0</accession>
<dbReference type="SUPFAM" id="SSF88659">
    <property type="entry name" value="Sigma3 and sigma4 domains of RNA polymerase sigma factors"/>
    <property type="match status" value="1"/>
</dbReference>
<keyword evidence="8" id="KW-1185">Reference proteome</keyword>
<protein>
    <submittedName>
        <fullName evidence="7">Sigma-70 family RNA polymerase sigma factor</fullName>
    </submittedName>
</protein>
<keyword evidence="3" id="KW-0238">DNA-binding</keyword>
<evidence type="ECO:0000256" key="4">
    <source>
        <dbReference type="ARBA" id="ARBA00023163"/>
    </source>
</evidence>
<dbReference type="EMBL" id="QVEU01000001">
    <property type="protein sequence ID" value="RGB78152.1"/>
    <property type="molecule type" value="Genomic_DNA"/>
</dbReference>
<dbReference type="PRINTS" id="PR00046">
    <property type="entry name" value="SIGMA70FCT"/>
</dbReference>
<dbReference type="InterPro" id="IPR000943">
    <property type="entry name" value="RNA_pol_sigma70"/>
</dbReference>
<feature type="region of interest" description="Disordered" evidence="5">
    <location>
        <begin position="46"/>
        <end position="100"/>
    </location>
</feature>
<dbReference type="RefSeq" id="WP_117520398.1">
    <property type="nucleotide sequence ID" value="NZ_AP031484.1"/>
</dbReference>
<evidence type="ECO:0000256" key="3">
    <source>
        <dbReference type="ARBA" id="ARBA00023125"/>
    </source>
</evidence>
<dbReference type="InterPro" id="IPR050239">
    <property type="entry name" value="Sigma-70_RNA_pol_init_factors"/>
</dbReference>
<dbReference type="Gene3D" id="1.10.10.10">
    <property type="entry name" value="Winged helix-like DNA-binding domain superfamily/Winged helix DNA-binding domain"/>
    <property type="match status" value="1"/>
</dbReference>
<dbReference type="InterPro" id="IPR013324">
    <property type="entry name" value="RNA_pol_sigma_r3/r4-like"/>
</dbReference>
<dbReference type="PROSITE" id="PS00716">
    <property type="entry name" value="SIGMA70_2"/>
    <property type="match status" value="1"/>
</dbReference>
<dbReference type="CDD" id="cd06171">
    <property type="entry name" value="Sigma70_r4"/>
    <property type="match status" value="1"/>
</dbReference>
<evidence type="ECO:0000256" key="1">
    <source>
        <dbReference type="ARBA" id="ARBA00023015"/>
    </source>
</evidence>
<feature type="domain" description="RNA polymerase sigma-70" evidence="6">
    <location>
        <begin position="325"/>
        <end position="351"/>
    </location>
</feature>
<dbReference type="Pfam" id="PF04542">
    <property type="entry name" value="Sigma70_r2"/>
    <property type="match status" value="1"/>
</dbReference>
<dbReference type="GO" id="GO:0003677">
    <property type="term" value="F:DNA binding"/>
    <property type="evidence" value="ECO:0007669"/>
    <property type="project" value="UniProtKB-KW"/>
</dbReference>
<evidence type="ECO:0000259" key="6">
    <source>
        <dbReference type="PROSITE" id="PS00716"/>
    </source>
</evidence>
<dbReference type="SUPFAM" id="SSF88946">
    <property type="entry name" value="Sigma2 domain of RNA polymerase sigma factors"/>
    <property type="match status" value="1"/>
</dbReference>
<feature type="compositionally biased region" description="Acidic residues" evidence="5">
    <location>
        <begin position="46"/>
        <end position="83"/>
    </location>
</feature>
<dbReference type="OrthoDB" id="9809557at2"/>
<dbReference type="InterPro" id="IPR013325">
    <property type="entry name" value="RNA_pol_sigma_r2"/>
</dbReference>
<dbReference type="GO" id="GO:0016987">
    <property type="term" value="F:sigma factor activity"/>
    <property type="evidence" value="ECO:0007669"/>
    <property type="project" value="UniProtKB-KW"/>
</dbReference>
<keyword evidence="4" id="KW-0804">Transcription</keyword>
<name>A0A3E2TLD0_9FIRM</name>
<evidence type="ECO:0000256" key="5">
    <source>
        <dbReference type="SAM" id="MobiDB-lite"/>
    </source>
</evidence>
<evidence type="ECO:0000256" key="2">
    <source>
        <dbReference type="ARBA" id="ARBA00023082"/>
    </source>
</evidence>
<dbReference type="NCBIfam" id="TIGR02937">
    <property type="entry name" value="sigma70-ECF"/>
    <property type="match status" value="1"/>
</dbReference>
<dbReference type="GO" id="GO:0006352">
    <property type="term" value="P:DNA-templated transcription initiation"/>
    <property type="evidence" value="ECO:0007669"/>
    <property type="project" value="InterPro"/>
</dbReference>
<reference evidence="7 8" key="1">
    <citation type="submission" date="2018-08" db="EMBL/GenBank/DDBJ databases">
        <title>A genome reference for cultivated species of the human gut microbiota.</title>
        <authorList>
            <person name="Zou Y."/>
            <person name="Xue W."/>
            <person name="Luo G."/>
        </authorList>
    </citation>
    <scope>NUCLEOTIDE SEQUENCE [LARGE SCALE GENOMIC DNA]</scope>
    <source>
        <strain evidence="7 8">OF01-3</strain>
    </source>
</reference>
<organism evidence="7 8">
    <name type="scientific">Anaerococcus nagyae</name>
    <dbReference type="NCBI Taxonomy" id="1755241"/>
    <lineage>
        <taxon>Bacteria</taxon>
        <taxon>Bacillati</taxon>
        <taxon>Bacillota</taxon>
        <taxon>Tissierellia</taxon>
        <taxon>Tissierellales</taxon>
        <taxon>Peptoniphilaceae</taxon>
        <taxon>Anaerococcus</taxon>
    </lineage>
</organism>
<sequence>MDKINLKDERVVDRLRSYFNSSDMSEEEIAIVIEELSDEERDELVEFIDEEDDENYEEEIKDDVDDDIDEIEDIEEDEEEEDDTPKRSESTAISPITRKDMMKMSDLTNEEIVEKFQEGNQNALAALVEKNQGLVRSRASYFYRSHGNDLDLEDLVQSGMLGMIRAAEKFDLSLGYKFTTYAYKWIDKAIRKAINKEGHTIRIPAGKYLKLNKLKQILKANPEASDEEIYKILEKEGIDKKQADDLFLINRNQVNSTSLNINLDSEDSTGDELMDMVGDESTPVDMLILERDMENFLMKALDQLTERERQIIIYRYGLDNEKPKTLEEIGSIYDLSRERIRQIENQALGKLKEYSDAEN</sequence>
<dbReference type="AlphaFoldDB" id="A0A3E2TLD0"/>
<dbReference type="Gene3D" id="1.10.601.10">
    <property type="entry name" value="RNA Polymerase Primary Sigma Factor"/>
    <property type="match status" value="1"/>
</dbReference>
<gene>
    <name evidence="7" type="ORF">DXA39_01495</name>
</gene>
<dbReference type="InterPro" id="IPR014284">
    <property type="entry name" value="RNA_pol_sigma-70_dom"/>
</dbReference>
<proteinExistence type="predicted"/>
<evidence type="ECO:0000313" key="7">
    <source>
        <dbReference type="EMBL" id="RGB78152.1"/>
    </source>
</evidence>
<dbReference type="InterPro" id="IPR007627">
    <property type="entry name" value="RNA_pol_sigma70_r2"/>
</dbReference>
<dbReference type="InterPro" id="IPR007630">
    <property type="entry name" value="RNA_pol_sigma70_r4"/>
</dbReference>
<dbReference type="Pfam" id="PF04545">
    <property type="entry name" value="Sigma70_r4"/>
    <property type="match status" value="1"/>
</dbReference>